<keyword evidence="3" id="KW-1185">Reference proteome</keyword>
<keyword evidence="1" id="KW-1133">Transmembrane helix</keyword>
<reference evidence="3" key="1">
    <citation type="submission" date="2016-10" db="EMBL/GenBank/DDBJ databases">
        <authorList>
            <person name="Varghese N."/>
            <person name="Submissions S."/>
        </authorList>
    </citation>
    <scope>NUCLEOTIDE SEQUENCE [LARGE SCALE GENOMIC DNA]</scope>
    <source>
        <strain evidence="3">CGMCC 4.6825</strain>
    </source>
</reference>
<evidence type="ECO:0000256" key="1">
    <source>
        <dbReference type="SAM" id="Phobius"/>
    </source>
</evidence>
<keyword evidence="1" id="KW-0472">Membrane</keyword>
<organism evidence="2 3">
    <name type="scientific">Streptomyces qinglanensis</name>
    <dbReference type="NCBI Taxonomy" id="943816"/>
    <lineage>
        <taxon>Bacteria</taxon>
        <taxon>Bacillati</taxon>
        <taxon>Actinomycetota</taxon>
        <taxon>Actinomycetes</taxon>
        <taxon>Kitasatosporales</taxon>
        <taxon>Streptomycetaceae</taxon>
        <taxon>Streptomyces</taxon>
    </lineage>
</organism>
<name>A0A1H9NZW4_9ACTN</name>
<evidence type="ECO:0000313" key="3">
    <source>
        <dbReference type="Proteomes" id="UP000182841"/>
    </source>
</evidence>
<evidence type="ECO:0000313" key="2">
    <source>
        <dbReference type="EMBL" id="SER41411.1"/>
    </source>
</evidence>
<gene>
    <name evidence="2" type="ORF">SAMN05421870_101799</name>
</gene>
<dbReference type="EMBL" id="FOGO01000001">
    <property type="protein sequence ID" value="SER41411.1"/>
    <property type="molecule type" value="Genomic_DNA"/>
</dbReference>
<keyword evidence="1" id="KW-0812">Transmembrane</keyword>
<proteinExistence type="predicted"/>
<feature type="transmembrane region" description="Helical" evidence="1">
    <location>
        <begin position="25"/>
        <end position="42"/>
    </location>
</feature>
<accession>A0A1H9NZW4</accession>
<sequence>MIFLVAAFLLLGVLVGPPAQLPPEVTVPAAAVISAWLLVFTARERIRRHRQRS</sequence>
<protein>
    <submittedName>
        <fullName evidence="2">Uncharacterized protein</fullName>
    </submittedName>
</protein>
<dbReference type="Proteomes" id="UP000182841">
    <property type="component" value="Unassembled WGS sequence"/>
</dbReference>
<dbReference type="AlphaFoldDB" id="A0A1H9NZW4"/>